<evidence type="ECO:0000259" key="8">
    <source>
        <dbReference type="PROSITE" id="PS51096"/>
    </source>
</evidence>
<keyword evidence="5" id="KW-0808">Transferase</keyword>
<keyword evidence="7" id="KW-0418">Kinase</keyword>
<gene>
    <name evidence="9" type="ORF">SAMN02745195_01355</name>
</gene>
<evidence type="ECO:0000313" key="9">
    <source>
        <dbReference type="EMBL" id="SHE86706.1"/>
    </source>
</evidence>
<keyword evidence="2" id="KW-0813">Transport</keyword>
<dbReference type="GO" id="GO:0005737">
    <property type="term" value="C:cytoplasm"/>
    <property type="evidence" value="ECO:0007669"/>
    <property type="project" value="UniProtKB-SubCell"/>
</dbReference>
<dbReference type="PROSITE" id="PS51096">
    <property type="entry name" value="PTS_EIIA_TYPE_4"/>
    <property type="match status" value="1"/>
</dbReference>
<dbReference type="CDD" id="cd00006">
    <property type="entry name" value="PTS_IIA_man"/>
    <property type="match status" value="1"/>
</dbReference>
<keyword evidence="3" id="KW-0963">Cytoplasm</keyword>
<dbReference type="Proteomes" id="UP000184127">
    <property type="component" value="Unassembled WGS sequence"/>
</dbReference>
<dbReference type="GO" id="GO:0009401">
    <property type="term" value="P:phosphoenolpyruvate-dependent sugar phosphotransferase system"/>
    <property type="evidence" value="ECO:0007669"/>
    <property type="project" value="UniProtKB-KW"/>
</dbReference>
<dbReference type="AlphaFoldDB" id="A0A1M4WZL8"/>
<comment type="subcellular location">
    <subcellularLocation>
        <location evidence="1">Cytoplasm</location>
    </subcellularLocation>
</comment>
<dbReference type="GO" id="GO:0016301">
    <property type="term" value="F:kinase activity"/>
    <property type="evidence" value="ECO:0007669"/>
    <property type="project" value="UniProtKB-KW"/>
</dbReference>
<sequence>MVGILIVAHGALGKELLNSAELIVGKQQNVMSLGLFYGDNIEYLRENSLKAIKELDEGEGVLVFVDLYGGSPSNAMALNLKVLMNSKVECITGVNLPMLLEALTNRSMPLEELKKHCMEIGHASIKDLIYEFKLER</sequence>
<dbReference type="InterPro" id="IPR036662">
    <property type="entry name" value="PTS_EIIA_man-typ_sf"/>
</dbReference>
<dbReference type="InterPro" id="IPR051471">
    <property type="entry name" value="Bacterial_PTS_sugar_comp"/>
</dbReference>
<dbReference type="PANTHER" id="PTHR33799:SF1">
    <property type="entry name" value="PTS SYSTEM MANNOSE-SPECIFIC EIIAB COMPONENT-RELATED"/>
    <property type="match status" value="1"/>
</dbReference>
<protein>
    <submittedName>
        <fullName evidence="9">PTS system, mannose-specific IIA component</fullName>
    </submittedName>
</protein>
<keyword evidence="10" id="KW-1185">Reference proteome</keyword>
<evidence type="ECO:0000256" key="1">
    <source>
        <dbReference type="ARBA" id="ARBA00004496"/>
    </source>
</evidence>
<dbReference type="GO" id="GO:0016020">
    <property type="term" value="C:membrane"/>
    <property type="evidence" value="ECO:0007669"/>
    <property type="project" value="InterPro"/>
</dbReference>
<dbReference type="Gene3D" id="3.40.50.510">
    <property type="entry name" value="Phosphotransferase system, mannose-type IIA component"/>
    <property type="match status" value="1"/>
</dbReference>
<accession>A0A1M4WZL8</accession>
<evidence type="ECO:0000313" key="10">
    <source>
        <dbReference type="Proteomes" id="UP000184127"/>
    </source>
</evidence>
<keyword evidence="6" id="KW-0598">Phosphotransferase system</keyword>
<organism evidence="9 10">
    <name type="scientific">Thermoanaerobacter uzonensis DSM 18761</name>
    <dbReference type="NCBI Taxonomy" id="1123369"/>
    <lineage>
        <taxon>Bacteria</taxon>
        <taxon>Bacillati</taxon>
        <taxon>Bacillota</taxon>
        <taxon>Clostridia</taxon>
        <taxon>Thermoanaerobacterales</taxon>
        <taxon>Thermoanaerobacteraceae</taxon>
        <taxon>Thermoanaerobacter</taxon>
    </lineage>
</organism>
<keyword evidence="4" id="KW-0762">Sugar transport</keyword>
<dbReference type="RefSeq" id="WP_029689248.1">
    <property type="nucleotide sequence ID" value="NZ_FQUR01000010.1"/>
</dbReference>
<evidence type="ECO:0000256" key="5">
    <source>
        <dbReference type="ARBA" id="ARBA00022679"/>
    </source>
</evidence>
<evidence type="ECO:0000256" key="3">
    <source>
        <dbReference type="ARBA" id="ARBA00022490"/>
    </source>
</evidence>
<reference evidence="10" key="1">
    <citation type="submission" date="2016-11" db="EMBL/GenBank/DDBJ databases">
        <authorList>
            <person name="Varghese N."/>
            <person name="Submissions S."/>
        </authorList>
    </citation>
    <scope>NUCLEOTIDE SEQUENCE [LARGE SCALE GENOMIC DNA]</scope>
    <source>
        <strain evidence="10">DSM 18761</strain>
    </source>
</reference>
<dbReference type="SUPFAM" id="SSF53062">
    <property type="entry name" value="PTS system fructose IIA component-like"/>
    <property type="match status" value="1"/>
</dbReference>
<dbReference type="EMBL" id="FQUR01000010">
    <property type="protein sequence ID" value="SHE86706.1"/>
    <property type="molecule type" value="Genomic_DNA"/>
</dbReference>
<evidence type="ECO:0000256" key="7">
    <source>
        <dbReference type="ARBA" id="ARBA00022777"/>
    </source>
</evidence>
<evidence type="ECO:0000256" key="4">
    <source>
        <dbReference type="ARBA" id="ARBA00022597"/>
    </source>
</evidence>
<dbReference type="InterPro" id="IPR033887">
    <property type="entry name" value="PTS_IIA_man"/>
</dbReference>
<dbReference type="Pfam" id="PF03610">
    <property type="entry name" value="EIIA-man"/>
    <property type="match status" value="1"/>
</dbReference>
<evidence type="ECO:0000256" key="2">
    <source>
        <dbReference type="ARBA" id="ARBA00022448"/>
    </source>
</evidence>
<feature type="domain" description="PTS EIIA type-4" evidence="8">
    <location>
        <begin position="1"/>
        <end position="125"/>
    </location>
</feature>
<dbReference type="InterPro" id="IPR004701">
    <property type="entry name" value="PTS_EIIA_man-typ"/>
</dbReference>
<evidence type="ECO:0000256" key="6">
    <source>
        <dbReference type="ARBA" id="ARBA00022683"/>
    </source>
</evidence>
<dbReference type="PANTHER" id="PTHR33799">
    <property type="entry name" value="PTS PERMEASE-RELATED-RELATED"/>
    <property type="match status" value="1"/>
</dbReference>
<name>A0A1M4WZL8_9THEO</name>
<proteinExistence type="predicted"/>